<evidence type="ECO:0000256" key="2">
    <source>
        <dbReference type="ARBA" id="ARBA00010388"/>
    </source>
</evidence>
<keyword evidence="5 7" id="KW-1133">Transmembrane helix</keyword>
<evidence type="ECO:0000313" key="8">
    <source>
        <dbReference type="EMBL" id="TDM17034.1"/>
    </source>
</evidence>
<sequence>MMTLLVIVTMLLVYVGMNLILSKGLIRIVLGTSILSHAAHLFLIYMSFNNGEFPFDKASKTQVDAIPQALILTAIVISFATTALLLVLVYRNHQLNKDNDVEHLGGANE</sequence>
<dbReference type="PANTHER" id="PTHR34583:SF2">
    <property type="entry name" value="ANTIPORTER SUBUNIT MNHC2-RELATED"/>
    <property type="match status" value="1"/>
</dbReference>
<dbReference type="PANTHER" id="PTHR34583">
    <property type="entry name" value="ANTIPORTER SUBUNIT MNHC2-RELATED"/>
    <property type="match status" value="1"/>
</dbReference>
<name>A0A4R6C595_9STAP</name>
<evidence type="ECO:0000256" key="6">
    <source>
        <dbReference type="ARBA" id="ARBA00023136"/>
    </source>
</evidence>
<feature type="transmembrane region" description="Helical" evidence="7">
    <location>
        <begin position="28"/>
        <end position="48"/>
    </location>
</feature>
<dbReference type="InterPro" id="IPR039428">
    <property type="entry name" value="NUOK/Mnh_C1-like"/>
</dbReference>
<dbReference type="GO" id="GO:0005886">
    <property type="term" value="C:plasma membrane"/>
    <property type="evidence" value="ECO:0007669"/>
    <property type="project" value="UniProtKB-SubCell"/>
</dbReference>
<comment type="subcellular location">
    <subcellularLocation>
        <location evidence="1">Cell membrane</location>
        <topology evidence="1">Multi-pass membrane protein</topology>
    </subcellularLocation>
</comment>
<evidence type="ECO:0000313" key="9">
    <source>
        <dbReference type="Proteomes" id="UP000294865"/>
    </source>
</evidence>
<dbReference type="Proteomes" id="UP000294865">
    <property type="component" value="Unassembled WGS sequence"/>
</dbReference>
<dbReference type="InterPro" id="IPR050601">
    <property type="entry name" value="CPA3_antiporter_subunitC"/>
</dbReference>
<comment type="caution">
    <text evidence="8">The sequence shown here is derived from an EMBL/GenBank/DDBJ whole genome shotgun (WGS) entry which is preliminary data.</text>
</comment>
<evidence type="ECO:0000256" key="1">
    <source>
        <dbReference type="ARBA" id="ARBA00004651"/>
    </source>
</evidence>
<keyword evidence="3" id="KW-1003">Cell membrane</keyword>
<dbReference type="AlphaFoldDB" id="A0A4R6C595"/>
<dbReference type="OrthoDB" id="9799219at2"/>
<accession>A0A4R6C595</accession>
<evidence type="ECO:0000256" key="5">
    <source>
        <dbReference type="ARBA" id="ARBA00022989"/>
    </source>
</evidence>
<dbReference type="EMBL" id="SDQG01000003">
    <property type="protein sequence ID" value="TDM17034.1"/>
    <property type="molecule type" value="Genomic_DNA"/>
</dbReference>
<dbReference type="Pfam" id="PF00420">
    <property type="entry name" value="Oxidored_q2"/>
    <property type="match status" value="1"/>
</dbReference>
<feature type="transmembrane region" description="Helical" evidence="7">
    <location>
        <begin position="69"/>
        <end position="90"/>
    </location>
</feature>
<dbReference type="Gene3D" id="1.10.287.3510">
    <property type="match status" value="1"/>
</dbReference>
<comment type="similarity">
    <text evidence="2">Belongs to the CPA3 antiporters (TC 2.A.63) subunit C family.</text>
</comment>
<proteinExistence type="inferred from homology"/>
<evidence type="ECO:0000256" key="4">
    <source>
        <dbReference type="ARBA" id="ARBA00022692"/>
    </source>
</evidence>
<organism evidence="8 9">
    <name type="scientific">Macrococcoides canis</name>
    <dbReference type="NCBI Taxonomy" id="1855823"/>
    <lineage>
        <taxon>Bacteria</taxon>
        <taxon>Bacillati</taxon>
        <taxon>Bacillota</taxon>
        <taxon>Bacilli</taxon>
        <taxon>Bacillales</taxon>
        <taxon>Staphylococcaceae</taxon>
        <taxon>Macrococcoides</taxon>
    </lineage>
</organism>
<evidence type="ECO:0000256" key="3">
    <source>
        <dbReference type="ARBA" id="ARBA00022475"/>
    </source>
</evidence>
<keyword evidence="4 7" id="KW-0812">Transmembrane</keyword>
<gene>
    <name evidence="8" type="ORF">ETI04_07505</name>
</gene>
<keyword evidence="6 7" id="KW-0472">Membrane</keyword>
<reference evidence="8 9" key="1">
    <citation type="submission" date="2019-01" db="EMBL/GenBank/DDBJ databases">
        <title>Draft genome sequences of Macrococcus caseolyticus, Macrococcus canis, Macrococcus bohemicus and Macrococcus goetzii.</title>
        <authorList>
            <person name="Mazhar S."/>
            <person name="Altermann E."/>
            <person name="Hill C."/>
            <person name="Mcauliffe O."/>
        </authorList>
    </citation>
    <scope>NUCLEOTIDE SEQUENCE [LARGE SCALE GENOMIC DNA]</scope>
    <source>
        <strain evidence="8 9">DPC7162</strain>
    </source>
</reference>
<evidence type="ECO:0000256" key="7">
    <source>
        <dbReference type="SAM" id="Phobius"/>
    </source>
</evidence>
<protein>
    <submittedName>
        <fullName evidence="8">Na(+)/H(+) antiporter subunit C</fullName>
    </submittedName>
</protein>